<accession>A0A420WN89</accession>
<dbReference type="InterPro" id="IPR036977">
    <property type="entry name" value="DNA_primase_Znf_CHC2"/>
</dbReference>
<evidence type="ECO:0000313" key="2">
    <source>
        <dbReference type="Proteomes" id="UP000277424"/>
    </source>
</evidence>
<dbReference type="Gene3D" id="3.90.580.10">
    <property type="entry name" value="Zinc finger, CHC2-type domain"/>
    <property type="match status" value="1"/>
</dbReference>
<evidence type="ECO:0000313" key="1">
    <source>
        <dbReference type="EMBL" id="RKQ72501.1"/>
    </source>
</evidence>
<name>A0A420WN89_9PROT</name>
<dbReference type="AlphaFoldDB" id="A0A420WN89"/>
<proteinExistence type="predicted"/>
<dbReference type="GO" id="GO:0008270">
    <property type="term" value="F:zinc ion binding"/>
    <property type="evidence" value="ECO:0007669"/>
    <property type="project" value="InterPro"/>
</dbReference>
<dbReference type="GO" id="GO:0006260">
    <property type="term" value="P:DNA replication"/>
    <property type="evidence" value="ECO:0007669"/>
    <property type="project" value="InterPro"/>
</dbReference>
<dbReference type="Proteomes" id="UP000277424">
    <property type="component" value="Unassembled WGS sequence"/>
</dbReference>
<dbReference type="EMBL" id="RBIG01000001">
    <property type="protein sequence ID" value="RKQ72501.1"/>
    <property type="molecule type" value="Genomic_DNA"/>
</dbReference>
<dbReference type="SUPFAM" id="SSF57783">
    <property type="entry name" value="Zinc beta-ribbon"/>
    <property type="match status" value="1"/>
</dbReference>
<organism evidence="1 2">
    <name type="scientific">Oceanibaculum indicum</name>
    <dbReference type="NCBI Taxonomy" id="526216"/>
    <lineage>
        <taxon>Bacteria</taxon>
        <taxon>Pseudomonadati</taxon>
        <taxon>Pseudomonadota</taxon>
        <taxon>Alphaproteobacteria</taxon>
        <taxon>Rhodospirillales</taxon>
        <taxon>Oceanibaculaceae</taxon>
        <taxon>Oceanibaculum</taxon>
    </lineage>
</organism>
<evidence type="ECO:0008006" key="3">
    <source>
        <dbReference type="Google" id="ProtNLM"/>
    </source>
</evidence>
<protein>
    <recommendedName>
        <fullName evidence="3">DNA primase</fullName>
    </recommendedName>
</protein>
<reference evidence="1 2" key="1">
    <citation type="submission" date="2018-10" db="EMBL/GenBank/DDBJ databases">
        <title>Comparative analysis of microorganisms from saline springs in Andes Mountain Range, Colombia.</title>
        <authorList>
            <person name="Rubin E."/>
        </authorList>
    </citation>
    <scope>NUCLEOTIDE SEQUENCE [LARGE SCALE GENOMIC DNA]</scope>
    <source>
        <strain evidence="1 2">USBA 36</strain>
    </source>
</reference>
<gene>
    <name evidence="1" type="ORF">BCL74_0268</name>
</gene>
<dbReference type="GO" id="GO:0003677">
    <property type="term" value="F:DNA binding"/>
    <property type="evidence" value="ECO:0007669"/>
    <property type="project" value="InterPro"/>
</dbReference>
<dbReference type="RefSeq" id="WP_121216948.1">
    <property type="nucleotide sequence ID" value="NZ_RBIG01000001.1"/>
</dbReference>
<comment type="caution">
    <text evidence="1">The sequence shown here is derived from an EMBL/GenBank/DDBJ whole genome shotgun (WGS) entry which is preliminary data.</text>
</comment>
<sequence>MRKRFRQSNTARPQKRLPDFRRVNAIALGRLPDLIRQWLPDGRREGNEWVARNPTRADHRPGSFKINLMTGQWGDFATGDTGGDVISLVAYLSQLGQADAARRLALQLGMNDGR</sequence>
<dbReference type="OrthoDB" id="9811157at2"/>